<evidence type="ECO:0000313" key="7">
    <source>
        <dbReference type="EMBL" id="TFH91705.1"/>
    </source>
</evidence>
<comment type="subcellular location">
    <subcellularLocation>
        <location evidence="5">Periplasm</location>
    </subcellularLocation>
</comment>
<comment type="subunit">
    <text evidence="5">The complex is composed of two ATP-binding proteins (BtuD), two transmembrane proteins (BtuC) and a solute-binding protein (BtuF).</text>
</comment>
<dbReference type="GO" id="GO:0015889">
    <property type="term" value="P:cobalamin transport"/>
    <property type="evidence" value="ECO:0007669"/>
    <property type="project" value="UniProtKB-UniRule"/>
</dbReference>
<reference evidence="7 8" key="1">
    <citation type="submission" date="2019-01" db="EMBL/GenBank/DDBJ databases">
        <title>Vibrio BEI176 sp. nov, a marine bacterium isolated from China: eastern marignal seas.</title>
        <authorList>
            <person name="Li B."/>
        </authorList>
    </citation>
    <scope>NUCLEOTIDE SEQUENCE [LARGE SCALE GENOMIC DNA]</scope>
    <source>
        <strain evidence="7 8">BEI176</strain>
    </source>
</reference>
<feature type="site" description="Important for BtuC binding" evidence="5">
    <location>
        <position position="202"/>
    </location>
</feature>
<evidence type="ECO:0000259" key="6">
    <source>
        <dbReference type="PROSITE" id="PS50983"/>
    </source>
</evidence>
<feature type="domain" description="Fe/B12 periplasmic-binding" evidence="6">
    <location>
        <begin position="23"/>
        <end position="270"/>
    </location>
</feature>
<keyword evidence="3 5" id="KW-0574">Periplasm</keyword>
<dbReference type="EMBL" id="SATR01000013">
    <property type="protein sequence ID" value="TFH91705.1"/>
    <property type="molecule type" value="Genomic_DNA"/>
</dbReference>
<keyword evidence="2 5" id="KW-0732">Signal</keyword>
<protein>
    <recommendedName>
        <fullName evidence="5">Vitamin B12-binding protein</fullName>
    </recommendedName>
</protein>
<comment type="caution">
    <text evidence="5">Lacks conserved residue(s) required for the propagation of feature annotation.</text>
</comment>
<dbReference type="OrthoDB" id="6495095at2"/>
<dbReference type="AlphaFoldDB" id="A0A4Y8WGH9"/>
<keyword evidence="8" id="KW-1185">Reference proteome</keyword>
<sequence precursor="true">MRRYLFALTTIAISTAHAATVEKVVSLAPHATEIAFAAGLGDKLVAVSERSDYPEQAKNIEKVSNYQGIKIERIIALQPDLIIAWPAGNPIGELKKLEQFGFEIYYSQTNSLADIANNIEQLSQYSDDPSVGKQAANDFRQSLKDLKAKYQTDIPVRYFYQLSEQPIITLAKGKWPSEVFSFCGGENIFEHSAAPYPQVGMEQVIIQNPDVIFTSEHTIENGNMWQKWREQLSAVQSNHIWSLNSDWINRPTPRTLNAIEQVCEHFETTREKR</sequence>
<dbReference type="HAMAP" id="MF_01000">
    <property type="entry name" value="BtuF"/>
    <property type="match status" value="1"/>
</dbReference>
<dbReference type="Gene3D" id="3.40.50.1980">
    <property type="entry name" value="Nitrogenase molybdenum iron protein domain"/>
    <property type="match status" value="2"/>
</dbReference>
<dbReference type="PROSITE" id="PS50983">
    <property type="entry name" value="FE_B12_PBP"/>
    <property type="match status" value="1"/>
</dbReference>
<dbReference type="NCBIfam" id="NF002894">
    <property type="entry name" value="PRK03379.1"/>
    <property type="match status" value="1"/>
</dbReference>
<comment type="similarity">
    <text evidence="5">Belongs to the BtuF family.</text>
</comment>
<gene>
    <name evidence="5 7" type="primary">btuF</name>
    <name evidence="7" type="ORF">ELS82_10440</name>
</gene>
<feature type="signal peptide" evidence="5">
    <location>
        <begin position="1"/>
        <end position="18"/>
    </location>
</feature>
<evidence type="ECO:0000313" key="8">
    <source>
        <dbReference type="Proteomes" id="UP000297753"/>
    </source>
</evidence>
<dbReference type="InterPro" id="IPR050902">
    <property type="entry name" value="ABC_Transporter_SBP"/>
</dbReference>
<name>A0A4Y8WGH9_9VIBR</name>
<comment type="caution">
    <text evidence="7">The sequence shown here is derived from an EMBL/GenBank/DDBJ whole genome shotgun (WGS) entry which is preliminary data.</text>
</comment>
<dbReference type="GO" id="GO:0071281">
    <property type="term" value="P:cellular response to iron ion"/>
    <property type="evidence" value="ECO:0007669"/>
    <property type="project" value="TreeGrafter"/>
</dbReference>
<evidence type="ECO:0000256" key="5">
    <source>
        <dbReference type="HAMAP-Rule" id="MF_01000"/>
    </source>
</evidence>
<dbReference type="NCBIfam" id="NF038402">
    <property type="entry name" value="TroA_like"/>
    <property type="match status" value="1"/>
</dbReference>
<evidence type="ECO:0000256" key="1">
    <source>
        <dbReference type="ARBA" id="ARBA00022448"/>
    </source>
</evidence>
<comment type="function">
    <text evidence="5">Part of the ABC transporter complex BtuCDF involved in vitamin B12 import. Binds vitamin B12 and delivers it to the periplasmic surface of BtuC.</text>
</comment>
<keyword evidence="1 5" id="KW-0813">Transport</keyword>
<dbReference type="Pfam" id="PF01497">
    <property type="entry name" value="Peripla_BP_2"/>
    <property type="match status" value="1"/>
</dbReference>
<dbReference type="InterPro" id="IPR002491">
    <property type="entry name" value="ABC_transptr_periplasmic_BD"/>
</dbReference>
<organism evidence="7 8">
    <name type="scientific">Vibrio ouci</name>
    <dbReference type="NCBI Taxonomy" id="2499078"/>
    <lineage>
        <taxon>Bacteria</taxon>
        <taxon>Pseudomonadati</taxon>
        <taxon>Pseudomonadota</taxon>
        <taxon>Gammaproteobacteria</taxon>
        <taxon>Vibrionales</taxon>
        <taxon>Vibrionaceae</taxon>
        <taxon>Vibrio</taxon>
    </lineage>
</organism>
<evidence type="ECO:0000256" key="3">
    <source>
        <dbReference type="ARBA" id="ARBA00022764"/>
    </source>
</evidence>
<dbReference type="CDD" id="cd01144">
    <property type="entry name" value="BtuF"/>
    <property type="match status" value="1"/>
</dbReference>
<proteinExistence type="inferred from homology"/>
<dbReference type="PANTHER" id="PTHR30535:SF34">
    <property type="entry name" value="MOLYBDATE-BINDING PROTEIN MOLA"/>
    <property type="match status" value="1"/>
</dbReference>
<dbReference type="RefSeq" id="WP_134835422.1">
    <property type="nucleotide sequence ID" value="NZ_SATR01000013.1"/>
</dbReference>
<feature type="site" description="Important for BtuC binding" evidence="5">
    <location>
        <position position="72"/>
    </location>
</feature>
<dbReference type="SUPFAM" id="SSF53807">
    <property type="entry name" value="Helical backbone' metal receptor"/>
    <property type="match status" value="1"/>
</dbReference>
<dbReference type="Proteomes" id="UP000297753">
    <property type="component" value="Unassembled WGS sequence"/>
</dbReference>
<dbReference type="InterPro" id="IPR054828">
    <property type="entry name" value="Vit_B12_bind_prot"/>
</dbReference>
<evidence type="ECO:0000256" key="4">
    <source>
        <dbReference type="ARBA" id="ARBA00023157"/>
    </source>
</evidence>
<evidence type="ECO:0000256" key="2">
    <source>
        <dbReference type="ARBA" id="ARBA00022729"/>
    </source>
</evidence>
<keyword evidence="4" id="KW-1015">Disulfide bond</keyword>
<feature type="chain" id="PRO_5021520890" description="Vitamin B12-binding protein" evidence="5">
    <location>
        <begin position="19"/>
        <end position="273"/>
    </location>
</feature>
<dbReference type="PANTHER" id="PTHR30535">
    <property type="entry name" value="VITAMIN B12-BINDING PROTEIN"/>
    <property type="match status" value="1"/>
</dbReference>
<accession>A0A4Y8WGH9</accession>
<dbReference type="InterPro" id="IPR023544">
    <property type="entry name" value="ABC_transptr_vit_B12-bd"/>
</dbReference>
<dbReference type="GO" id="GO:0031419">
    <property type="term" value="F:cobalamin binding"/>
    <property type="evidence" value="ECO:0007669"/>
    <property type="project" value="InterPro"/>
</dbReference>
<dbReference type="GO" id="GO:0042597">
    <property type="term" value="C:periplasmic space"/>
    <property type="evidence" value="ECO:0007669"/>
    <property type="project" value="UniProtKB-SubCell"/>
</dbReference>